<evidence type="ECO:0000313" key="4">
    <source>
        <dbReference type="EMBL" id="GFH49549.1"/>
    </source>
</evidence>
<dbReference type="InterPro" id="IPR000595">
    <property type="entry name" value="cNMP-bd_dom"/>
</dbReference>
<evidence type="ECO:0000256" key="1">
    <source>
        <dbReference type="SAM" id="MobiDB-lite"/>
    </source>
</evidence>
<reference evidence="4 5" key="1">
    <citation type="journal article" date="2021" name="Sci. Rep.">
        <title>The genome of the diatom Chaetoceros tenuissimus carries an ancient integrated fragment of an extant virus.</title>
        <authorList>
            <person name="Hongo Y."/>
            <person name="Kimura K."/>
            <person name="Takaki Y."/>
            <person name="Yoshida Y."/>
            <person name="Baba S."/>
            <person name="Kobayashi G."/>
            <person name="Nagasaki K."/>
            <person name="Hano T."/>
            <person name="Tomaru Y."/>
        </authorList>
    </citation>
    <scope>NUCLEOTIDE SEQUENCE [LARGE SCALE GENOMIC DNA]</scope>
    <source>
        <strain evidence="4 5">NIES-3715</strain>
    </source>
</reference>
<dbReference type="SUPFAM" id="SSF51206">
    <property type="entry name" value="cAMP-binding domain-like"/>
    <property type="match status" value="1"/>
</dbReference>
<dbReference type="InterPro" id="IPR018490">
    <property type="entry name" value="cNMP-bd_dom_sf"/>
</dbReference>
<keyword evidence="2" id="KW-1133">Transmembrane helix</keyword>
<dbReference type="InterPro" id="IPR014710">
    <property type="entry name" value="RmlC-like_jellyroll"/>
</dbReference>
<protein>
    <recommendedName>
        <fullName evidence="3">Cyclic nucleotide-binding domain-containing protein</fullName>
    </recommendedName>
</protein>
<keyword evidence="2" id="KW-0472">Membrane</keyword>
<proteinExistence type="predicted"/>
<feature type="transmembrane region" description="Helical" evidence="2">
    <location>
        <begin position="98"/>
        <end position="118"/>
    </location>
</feature>
<dbReference type="EMBL" id="BLLK01000038">
    <property type="protein sequence ID" value="GFH49549.1"/>
    <property type="molecule type" value="Genomic_DNA"/>
</dbReference>
<feature type="region of interest" description="Disordered" evidence="1">
    <location>
        <begin position="18"/>
        <end position="44"/>
    </location>
</feature>
<dbReference type="Gene3D" id="2.60.120.10">
    <property type="entry name" value="Jelly Rolls"/>
    <property type="match status" value="1"/>
</dbReference>
<comment type="caution">
    <text evidence="4">The sequence shown here is derived from an EMBL/GenBank/DDBJ whole genome shotgun (WGS) entry which is preliminary data.</text>
</comment>
<feature type="region of interest" description="Disordered" evidence="1">
    <location>
        <begin position="215"/>
        <end position="274"/>
    </location>
</feature>
<evidence type="ECO:0000256" key="2">
    <source>
        <dbReference type="SAM" id="Phobius"/>
    </source>
</evidence>
<evidence type="ECO:0000259" key="3">
    <source>
        <dbReference type="PROSITE" id="PS50042"/>
    </source>
</evidence>
<organism evidence="4 5">
    <name type="scientific">Chaetoceros tenuissimus</name>
    <dbReference type="NCBI Taxonomy" id="426638"/>
    <lineage>
        <taxon>Eukaryota</taxon>
        <taxon>Sar</taxon>
        <taxon>Stramenopiles</taxon>
        <taxon>Ochrophyta</taxon>
        <taxon>Bacillariophyta</taxon>
        <taxon>Coscinodiscophyceae</taxon>
        <taxon>Chaetocerotophycidae</taxon>
        <taxon>Chaetocerotales</taxon>
        <taxon>Chaetocerotaceae</taxon>
        <taxon>Chaetoceros</taxon>
    </lineage>
</organism>
<dbReference type="AlphaFoldDB" id="A0AAD3H4F4"/>
<sequence>MLRVNRISFNHASRIKSAFKSTKRNQSSSKLPKKSKSKVHGSDDRNLSTPEILANMGLAFCGLSYLNDDMTYLRLTALTGFSLSMLSQYRLKQMNTSLFRWNATFIGINMAWLIFHTFPSLLKDDSLPDELEKVSEIMKSRSDVLFSNERLKKLFQVGKREIKEQGDVLLSEGYDSKQMFFIERGSGIIARNGIILGRVEAGDFIGCVQLDGIQDSKETSSQSNTELSQSIQSKELEEDVFEDESTTISLNEPLMNGENESLFPEDESDESKSNETVVVESEEMTVWSFDFHDLSRCLDDELKLSLQAYLFSTMQKQLHEAWEMKIQDDQEKARLQQIAINYLFDGVAPDKQGTS</sequence>
<feature type="compositionally biased region" description="Polar residues" evidence="1">
    <location>
        <begin position="219"/>
        <end position="233"/>
    </location>
</feature>
<keyword evidence="5" id="KW-1185">Reference proteome</keyword>
<feature type="domain" description="Cyclic nucleotide-binding" evidence="3">
    <location>
        <begin position="146"/>
        <end position="210"/>
    </location>
</feature>
<feature type="compositionally biased region" description="Acidic residues" evidence="1">
    <location>
        <begin position="236"/>
        <end position="245"/>
    </location>
</feature>
<dbReference type="PROSITE" id="PS50042">
    <property type="entry name" value="CNMP_BINDING_3"/>
    <property type="match status" value="1"/>
</dbReference>
<dbReference type="Proteomes" id="UP001054902">
    <property type="component" value="Unassembled WGS sequence"/>
</dbReference>
<evidence type="ECO:0000313" key="5">
    <source>
        <dbReference type="Proteomes" id="UP001054902"/>
    </source>
</evidence>
<accession>A0AAD3H4F4</accession>
<gene>
    <name evidence="4" type="ORF">CTEN210_06025</name>
</gene>
<keyword evidence="2" id="KW-0812">Transmembrane</keyword>
<name>A0AAD3H4F4_9STRA</name>